<dbReference type="AlphaFoldDB" id="A0AAW0JDN0"/>
<comment type="caution">
    <text evidence="1">The sequence shown here is derived from an EMBL/GenBank/DDBJ whole genome shotgun (WGS) entry which is preliminary data.</text>
</comment>
<organism evidence="1 2">
    <name type="scientific">Myodes glareolus</name>
    <name type="common">Bank vole</name>
    <name type="synonym">Clethrionomys glareolus</name>
    <dbReference type="NCBI Taxonomy" id="447135"/>
    <lineage>
        <taxon>Eukaryota</taxon>
        <taxon>Metazoa</taxon>
        <taxon>Chordata</taxon>
        <taxon>Craniata</taxon>
        <taxon>Vertebrata</taxon>
        <taxon>Euteleostomi</taxon>
        <taxon>Mammalia</taxon>
        <taxon>Eutheria</taxon>
        <taxon>Euarchontoglires</taxon>
        <taxon>Glires</taxon>
        <taxon>Rodentia</taxon>
        <taxon>Myomorpha</taxon>
        <taxon>Muroidea</taxon>
        <taxon>Cricetidae</taxon>
        <taxon>Arvicolinae</taxon>
        <taxon>Myodes</taxon>
    </lineage>
</organism>
<evidence type="ECO:0000313" key="1">
    <source>
        <dbReference type="EMBL" id="KAK7824940.1"/>
    </source>
</evidence>
<reference evidence="1 2" key="1">
    <citation type="journal article" date="2023" name="bioRxiv">
        <title>Conserved and derived expression patterns and positive selection on dental genes reveal complex evolutionary context of ever-growing rodent molars.</title>
        <authorList>
            <person name="Calamari Z.T."/>
            <person name="Song A."/>
            <person name="Cohen E."/>
            <person name="Akter M."/>
            <person name="Roy R.D."/>
            <person name="Hallikas O."/>
            <person name="Christensen M.M."/>
            <person name="Li P."/>
            <person name="Marangoni P."/>
            <person name="Jernvall J."/>
            <person name="Klein O.D."/>
        </authorList>
    </citation>
    <scope>NUCLEOTIDE SEQUENCE [LARGE SCALE GENOMIC DNA]</scope>
    <source>
        <strain evidence="1">V071</strain>
    </source>
</reference>
<dbReference type="Proteomes" id="UP001488838">
    <property type="component" value="Unassembled WGS sequence"/>
</dbReference>
<proteinExistence type="predicted"/>
<keyword evidence="2" id="KW-1185">Reference proteome</keyword>
<protein>
    <submittedName>
        <fullName evidence="1">Uncharacterized protein</fullName>
    </submittedName>
</protein>
<dbReference type="EMBL" id="JBBHLL010000043">
    <property type="protein sequence ID" value="KAK7824940.1"/>
    <property type="molecule type" value="Genomic_DNA"/>
</dbReference>
<name>A0AAW0JDN0_MYOGA</name>
<accession>A0AAW0JDN0</accession>
<evidence type="ECO:0000313" key="2">
    <source>
        <dbReference type="Proteomes" id="UP001488838"/>
    </source>
</evidence>
<sequence length="69" mass="7647">MEGENVLGVSHIFESFNDSFVCGTDVYGVAHRFKEMSVPAIHVRLWATERNRAQTPGLGMHSVLRALAC</sequence>
<gene>
    <name evidence="1" type="ORF">U0070_014146</name>
</gene>